<dbReference type="OrthoDB" id="8662218at2"/>
<evidence type="ECO:0000313" key="2">
    <source>
        <dbReference type="EMBL" id="OZI17238.1"/>
    </source>
</evidence>
<dbReference type="RefSeq" id="WP_026638891.1">
    <property type="nucleotide sequence ID" value="NZ_NEVI01000019.1"/>
</dbReference>
<name>A0A261QWR0_9BORD</name>
<keyword evidence="1" id="KW-0812">Transmembrane</keyword>
<comment type="caution">
    <text evidence="2">The sequence shown here is derived from an EMBL/GenBank/DDBJ whole genome shotgun (WGS) entry which is preliminary data.</text>
</comment>
<dbReference type="Proteomes" id="UP000216947">
    <property type="component" value="Unassembled WGS sequence"/>
</dbReference>
<reference evidence="3" key="1">
    <citation type="submission" date="2017-05" db="EMBL/GenBank/DDBJ databases">
        <title>Complete and WGS of Bordetella genogroups.</title>
        <authorList>
            <person name="Spilker T."/>
            <person name="Lipuma J."/>
        </authorList>
    </citation>
    <scope>NUCLEOTIDE SEQUENCE [LARGE SCALE GENOMIC DNA]</scope>
    <source>
        <strain evidence="3">AU18089</strain>
    </source>
</reference>
<feature type="transmembrane region" description="Helical" evidence="1">
    <location>
        <begin position="12"/>
        <end position="43"/>
    </location>
</feature>
<evidence type="ECO:0000313" key="3">
    <source>
        <dbReference type="Proteomes" id="UP000216947"/>
    </source>
</evidence>
<gene>
    <name evidence="2" type="ORF">CAL19_15515</name>
</gene>
<protein>
    <submittedName>
        <fullName evidence="2">Uncharacterized protein</fullName>
    </submittedName>
</protein>
<proteinExistence type="predicted"/>
<keyword evidence="1" id="KW-1133">Transmembrane helix</keyword>
<dbReference type="AlphaFoldDB" id="A0A261QWR0"/>
<dbReference type="EMBL" id="NEVK01000007">
    <property type="protein sequence ID" value="OZI17238.1"/>
    <property type="molecule type" value="Genomic_DNA"/>
</dbReference>
<keyword evidence="1" id="KW-0472">Membrane</keyword>
<accession>A0A261QWR0</accession>
<organism evidence="2 3">
    <name type="scientific">Bordetella genomosp. 7</name>
    <dbReference type="NCBI Taxonomy" id="1416805"/>
    <lineage>
        <taxon>Bacteria</taxon>
        <taxon>Pseudomonadati</taxon>
        <taxon>Pseudomonadota</taxon>
        <taxon>Betaproteobacteria</taxon>
        <taxon>Burkholderiales</taxon>
        <taxon>Alcaligenaceae</taxon>
        <taxon>Bordetella</taxon>
    </lineage>
</organism>
<sequence>MTDTISRFFRAVAFAVLALFGMAMALVFMVSTAIAIGILYVVAKVRGKPFGVRAYWSQRQTARPGSFRPGAQGPFPAAPRDVIDVEVREVR</sequence>
<evidence type="ECO:0000256" key="1">
    <source>
        <dbReference type="SAM" id="Phobius"/>
    </source>
</evidence>
<keyword evidence="3" id="KW-1185">Reference proteome</keyword>